<dbReference type="Proteomes" id="UP000001194">
    <property type="component" value="Unassembled WGS sequence"/>
</dbReference>
<evidence type="ECO:0000313" key="1">
    <source>
        <dbReference type="EMBL" id="EDR02441.1"/>
    </source>
</evidence>
<dbReference type="InParanoid" id="B0DSA8"/>
<keyword evidence="2" id="KW-1185">Reference proteome</keyword>
<dbReference type="GeneID" id="6082537"/>
<name>B0DSA8_LACBS</name>
<proteinExistence type="predicted"/>
<evidence type="ECO:0000313" key="2">
    <source>
        <dbReference type="Proteomes" id="UP000001194"/>
    </source>
</evidence>
<organism evidence="2">
    <name type="scientific">Laccaria bicolor (strain S238N-H82 / ATCC MYA-4686)</name>
    <name type="common">Bicoloured deceiver</name>
    <name type="synonym">Laccaria laccata var. bicolor</name>
    <dbReference type="NCBI Taxonomy" id="486041"/>
    <lineage>
        <taxon>Eukaryota</taxon>
        <taxon>Fungi</taxon>
        <taxon>Dikarya</taxon>
        <taxon>Basidiomycota</taxon>
        <taxon>Agaricomycotina</taxon>
        <taxon>Agaricomycetes</taxon>
        <taxon>Agaricomycetidae</taxon>
        <taxon>Agaricales</taxon>
        <taxon>Agaricineae</taxon>
        <taxon>Hydnangiaceae</taxon>
        <taxon>Laccaria</taxon>
    </lineage>
</organism>
<reference evidence="1 2" key="1">
    <citation type="journal article" date="2008" name="Nature">
        <title>The genome of Laccaria bicolor provides insights into mycorrhizal symbiosis.</title>
        <authorList>
            <person name="Martin F."/>
            <person name="Aerts A."/>
            <person name="Ahren D."/>
            <person name="Brun A."/>
            <person name="Danchin E.G.J."/>
            <person name="Duchaussoy F."/>
            <person name="Gibon J."/>
            <person name="Kohler A."/>
            <person name="Lindquist E."/>
            <person name="Pereda V."/>
            <person name="Salamov A."/>
            <person name="Shapiro H.J."/>
            <person name="Wuyts J."/>
            <person name="Blaudez D."/>
            <person name="Buee M."/>
            <person name="Brokstein P."/>
            <person name="Canbaeck B."/>
            <person name="Cohen D."/>
            <person name="Courty P.E."/>
            <person name="Coutinho P.M."/>
            <person name="Delaruelle C."/>
            <person name="Detter J.C."/>
            <person name="Deveau A."/>
            <person name="DiFazio S."/>
            <person name="Duplessis S."/>
            <person name="Fraissinet-Tachet L."/>
            <person name="Lucic E."/>
            <person name="Frey-Klett P."/>
            <person name="Fourrey C."/>
            <person name="Feussner I."/>
            <person name="Gay G."/>
            <person name="Grimwood J."/>
            <person name="Hoegger P.J."/>
            <person name="Jain P."/>
            <person name="Kilaru S."/>
            <person name="Labbe J."/>
            <person name="Lin Y.C."/>
            <person name="Legue V."/>
            <person name="Le Tacon F."/>
            <person name="Marmeisse R."/>
            <person name="Melayah D."/>
            <person name="Montanini B."/>
            <person name="Muratet M."/>
            <person name="Nehls U."/>
            <person name="Niculita-Hirzel H."/>
            <person name="Oudot-Le Secq M.P."/>
            <person name="Peter M."/>
            <person name="Quesneville H."/>
            <person name="Rajashekar B."/>
            <person name="Reich M."/>
            <person name="Rouhier N."/>
            <person name="Schmutz J."/>
            <person name="Yin T."/>
            <person name="Chalot M."/>
            <person name="Henrissat B."/>
            <person name="Kuees U."/>
            <person name="Lucas S."/>
            <person name="Van de Peer Y."/>
            <person name="Podila G.K."/>
            <person name="Polle A."/>
            <person name="Pukkila P.J."/>
            <person name="Richardson P.M."/>
            <person name="Rouze P."/>
            <person name="Sanders I.R."/>
            <person name="Stajich J.E."/>
            <person name="Tunlid A."/>
            <person name="Tuskan G."/>
            <person name="Grigoriev I.V."/>
        </authorList>
    </citation>
    <scope>NUCLEOTIDE SEQUENCE [LARGE SCALE GENOMIC DNA]</scope>
    <source>
        <strain evidence="2">S238N-H82 / ATCC MYA-4686</strain>
    </source>
</reference>
<dbReference type="AlphaFoldDB" id="B0DSA8"/>
<accession>B0DSA8</accession>
<dbReference type="HOGENOM" id="CLU_1390464_0_0_1"/>
<dbReference type="KEGG" id="lbc:LACBIDRAFT_332312"/>
<gene>
    <name evidence="1" type="ORF">LACBIDRAFT_332312</name>
</gene>
<protein>
    <submittedName>
        <fullName evidence="1">Predicted protein</fullName>
    </submittedName>
</protein>
<dbReference type="RefSeq" id="XP_001886804.1">
    <property type="nucleotide sequence ID" value="XM_001886769.1"/>
</dbReference>
<sequence>MDSVTGWSAKMFDERTSPLMPDVVFVNVGLEPQVQTGPLSRKPRKALGLGPNVRRLIERYEWLLLGAWYHPSTLQVHPSVVVTAALCGGDEMRANNTRSQLEHQSGDVLLHTNSLPFRQFLPNQFRNHRVSRGKEGFWIDLSAASSQLTPHPESCSMLYRSLARTWPKAFQKCNFPGRFRGEQIVGALCRSIEGMT</sequence>
<dbReference type="EMBL" id="DS547130">
    <property type="protein sequence ID" value="EDR02441.1"/>
    <property type="molecule type" value="Genomic_DNA"/>
</dbReference>